<dbReference type="Proteomes" id="UP001163798">
    <property type="component" value="Unassembled WGS sequence"/>
</dbReference>
<feature type="transmembrane region" description="Helical" evidence="1">
    <location>
        <begin position="92"/>
        <end position="113"/>
    </location>
</feature>
<dbReference type="AlphaFoldDB" id="A0AA38L3C5"/>
<accession>A0AA38L3C5</accession>
<organism evidence="2 3">
    <name type="scientific">Lentinula aff. detonsa</name>
    <dbReference type="NCBI Taxonomy" id="2804958"/>
    <lineage>
        <taxon>Eukaryota</taxon>
        <taxon>Fungi</taxon>
        <taxon>Dikarya</taxon>
        <taxon>Basidiomycota</taxon>
        <taxon>Agaricomycotina</taxon>
        <taxon>Agaricomycetes</taxon>
        <taxon>Agaricomycetidae</taxon>
        <taxon>Agaricales</taxon>
        <taxon>Marasmiineae</taxon>
        <taxon>Omphalotaceae</taxon>
        <taxon>Lentinula</taxon>
    </lineage>
</organism>
<protein>
    <submittedName>
        <fullName evidence="2">Uncharacterized protein</fullName>
    </submittedName>
</protein>
<evidence type="ECO:0000313" key="3">
    <source>
        <dbReference type="Proteomes" id="UP001163798"/>
    </source>
</evidence>
<keyword evidence="1" id="KW-1133">Transmembrane helix</keyword>
<sequence>MSHHHLPRFDFLKPTVYTQILDLIICSWAICSRSVSYGIGAITLTATECGTPRPRDWKRNRVCTHCRCRRRRSRHHPFVKLPRAWTSSRWRCCVLMCICIVFIMCFHSSFWVYSAMTIIYMHSYIILSDLIWWIFSLVPFGLFHFPQLI</sequence>
<gene>
    <name evidence="2" type="ORF">GGU10DRAFT_109840</name>
</gene>
<proteinExistence type="predicted"/>
<keyword evidence="3" id="KW-1185">Reference proteome</keyword>
<reference evidence="2" key="1">
    <citation type="submission" date="2022-08" db="EMBL/GenBank/DDBJ databases">
        <authorList>
            <consortium name="DOE Joint Genome Institute"/>
            <person name="Min B."/>
            <person name="Riley R."/>
            <person name="Sierra-Patev S."/>
            <person name="Naranjo-Ortiz M."/>
            <person name="Looney B."/>
            <person name="Konkel Z."/>
            <person name="Slot J.C."/>
            <person name="Sakamoto Y."/>
            <person name="Steenwyk J.L."/>
            <person name="Rokas A."/>
            <person name="Carro J."/>
            <person name="Camarero S."/>
            <person name="Ferreira P."/>
            <person name="Molpeceres G."/>
            <person name="Ruiz-Duenas F.J."/>
            <person name="Serrano A."/>
            <person name="Henrissat B."/>
            <person name="Drula E."/>
            <person name="Hughes K.W."/>
            <person name="Mata J.L."/>
            <person name="Ishikawa N.K."/>
            <person name="Vargas-Isla R."/>
            <person name="Ushijima S."/>
            <person name="Smith C.A."/>
            <person name="Ahrendt S."/>
            <person name="Andreopoulos W."/>
            <person name="He G."/>
            <person name="Labutti K."/>
            <person name="Lipzen A."/>
            <person name="Ng V."/>
            <person name="Sandor L."/>
            <person name="Barry K."/>
            <person name="Martinez A.T."/>
            <person name="Xiao Y."/>
            <person name="Gibbons J.G."/>
            <person name="Terashima K."/>
            <person name="Hibbett D.S."/>
            <person name="Grigoriev I.V."/>
        </authorList>
    </citation>
    <scope>NUCLEOTIDE SEQUENCE</scope>
    <source>
        <strain evidence="2">TFB10291</strain>
    </source>
</reference>
<comment type="caution">
    <text evidence="2">The sequence shown here is derived from an EMBL/GenBank/DDBJ whole genome shotgun (WGS) entry which is preliminary data.</text>
</comment>
<keyword evidence="1" id="KW-0812">Transmembrane</keyword>
<evidence type="ECO:0000256" key="1">
    <source>
        <dbReference type="SAM" id="Phobius"/>
    </source>
</evidence>
<evidence type="ECO:0000313" key="2">
    <source>
        <dbReference type="EMBL" id="KAJ3781420.1"/>
    </source>
</evidence>
<keyword evidence="1" id="KW-0472">Membrane</keyword>
<name>A0AA38L3C5_9AGAR</name>
<feature type="transmembrane region" description="Helical" evidence="1">
    <location>
        <begin position="119"/>
        <end position="143"/>
    </location>
</feature>
<dbReference type="EMBL" id="MU793560">
    <property type="protein sequence ID" value="KAJ3781420.1"/>
    <property type="molecule type" value="Genomic_DNA"/>
</dbReference>